<proteinExistence type="predicted"/>
<keyword evidence="4" id="KW-1185">Reference proteome</keyword>
<dbReference type="PANTHER" id="PTHR34781">
    <property type="entry name" value="TRANSMEMBRANE PROTEIN"/>
    <property type="match status" value="1"/>
</dbReference>
<comment type="caution">
    <text evidence="3">The sequence shown here is derived from an EMBL/GenBank/DDBJ whole genome shotgun (WGS) entry which is preliminary data.</text>
</comment>
<evidence type="ECO:0000256" key="1">
    <source>
        <dbReference type="SAM" id="MobiDB-lite"/>
    </source>
</evidence>
<reference evidence="3 4" key="1">
    <citation type="journal article" date="2023" name="Hortic Res">
        <title>Pangenome of water caltrop reveals structural variations and asymmetric subgenome divergence after allopolyploidization.</title>
        <authorList>
            <person name="Zhang X."/>
            <person name="Chen Y."/>
            <person name="Wang L."/>
            <person name="Yuan Y."/>
            <person name="Fang M."/>
            <person name="Shi L."/>
            <person name="Lu R."/>
            <person name="Comes H.P."/>
            <person name="Ma Y."/>
            <person name="Chen Y."/>
            <person name="Huang G."/>
            <person name="Zhou Y."/>
            <person name="Zheng Z."/>
            <person name="Qiu Y."/>
        </authorList>
    </citation>
    <scope>NUCLEOTIDE SEQUENCE [LARGE SCALE GENOMIC DNA]</scope>
    <source>
        <strain evidence="3">F231</strain>
    </source>
</reference>
<evidence type="ECO:0000313" key="4">
    <source>
        <dbReference type="Proteomes" id="UP001346149"/>
    </source>
</evidence>
<gene>
    <name evidence="3" type="ORF">SAY86_018947</name>
</gene>
<feature type="region of interest" description="Disordered" evidence="1">
    <location>
        <begin position="34"/>
        <end position="58"/>
    </location>
</feature>
<feature type="transmembrane region" description="Helical" evidence="2">
    <location>
        <begin position="95"/>
        <end position="115"/>
    </location>
</feature>
<dbReference type="AlphaFoldDB" id="A0AAN7QYI6"/>
<feature type="compositionally biased region" description="Low complexity" evidence="1">
    <location>
        <begin position="46"/>
        <end position="55"/>
    </location>
</feature>
<protein>
    <submittedName>
        <fullName evidence="3">Uncharacterized protein</fullName>
    </submittedName>
</protein>
<sequence length="139" mass="15005">MTPRRQAERQQSGVLYELSALVLDLLRSPQTLTSFPGEMPLPAPPVESSCPSSSRRPPPQQITLAGLAALLLGASLTLMLCGSITFFVGFMMMPWVFGLVVVIYLARIVSALSVLSQSIIGFAAGPPDHPTKIHTRKLF</sequence>
<organism evidence="3 4">
    <name type="scientific">Trapa natans</name>
    <name type="common">Water chestnut</name>
    <dbReference type="NCBI Taxonomy" id="22666"/>
    <lineage>
        <taxon>Eukaryota</taxon>
        <taxon>Viridiplantae</taxon>
        <taxon>Streptophyta</taxon>
        <taxon>Embryophyta</taxon>
        <taxon>Tracheophyta</taxon>
        <taxon>Spermatophyta</taxon>
        <taxon>Magnoliopsida</taxon>
        <taxon>eudicotyledons</taxon>
        <taxon>Gunneridae</taxon>
        <taxon>Pentapetalae</taxon>
        <taxon>rosids</taxon>
        <taxon>malvids</taxon>
        <taxon>Myrtales</taxon>
        <taxon>Lythraceae</taxon>
        <taxon>Trapa</taxon>
    </lineage>
</organism>
<name>A0AAN7QYI6_TRANT</name>
<feature type="transmembrane region" description="Helical" evidence="2">
    <location>
        <begin position="62"/>
        <end position="89"/>
    </location>
</feature>
<dbReference type="Proteomes" id="UP001346149">
    <property type="component" value="Unassembled WGS sequence"/>
</dbReference>
<dbReference type="EMBL" id="JAXQNO010000014">
    <property type="protein sequence ID" value="KAK4784579.1"/>
    <property type="molecule type" value="Genomic_DNA"/>
</dbReference>
<keyword evidence="2" id="KW-1133">Transmembrane helix</keyword>
<keyword evidence="2" id="KW-0472">Membrane</keyword>
<keyword evidence="2" id="KW-0812">Transmembrane</keyword>
<evidence type="ECO:0000256" key="2">
    <source>
        <dbReference type="SAM" id="Phobius"/>
    </source>
</evidence>
<evidence type="ECO:0000313" key="3">
    <source>
        <dbReference type="EMBL" id="KAK4784579.1"/>
    </source>
</evidence>
<accession>A0AAN7QYI6</accession>
<dbReference type="PANTHER" id="PTHR34781:SF2">
    <property type="entry name" value="TRANSMEMBRANE PROTEIN"/>
    <property type="match status" value="1"/>
</dbReference>